<dbReference type="SUPFAM" id="SSF52540">
    <property type="entry name" value="P-loop containing nucleoside triphosphate hydrolases"/>
    <property type="match status" value="1"/>
</dbReference>
<evidence type="ECO:0008006" key="4">
    <source>
        <dbReference type="Google" id="ProtNLM"/>
    </source>
</evidence>
<dbReference type="AlphaFoldDB" id="A0A348W919"/>
<proteinExistence type="predicted"/>
<dbReference type="EMBL" id="DMVW01000042">
    <property type="protein sequence ID" value="HAR51031.1"/>
    <property type="molecule type" value="Genomic_DNA"/>
</dbReference>
<feature type="coiled-coil region" evidence="1">
    <location>
        <begin position="338"/>
        <end position="379"/>
    </location>
</feature>
<evidence type="ECO:0000256" key="1">
    <source>
        <dbReference type="SAM" id="Coils"/>
    </source>
</evidence>
<keyword evidence="1" id="KW-0175">Coiled coil</keyword>
<organism evidence="2 3">
    <name type="scientific">Roseovarius nubinhibens</name>
    <dbReference type="NCBI Taxonomy" id="314263"/>
    <lineage>
        <taxon>Bacteria</taxon>
        <taxon>Pseudomonadati</taxon>
        <taxon>Pseudomonadota</taxon>
        <taxon>Alphaproteobacteria</taxon>
        <taxon>Rhodobacterales</taxon>
        <taxon>Roseobacteraceae</taxon>
        <taxon>Roseovarius</taxon>
    </lineage>
</organism>
<comment type="caution">
    <text evidence="2">The sequence shown here is derived from an EMBL/GenBank/DDBJ whole genome shotgun (WGS) entry which is preliminary data.</text>
</comment>
<name>A0A348W919_9RHOB</name>
<dbReference type="Gene3D" id="3.40.50.300">
    <property type="entry name" value="P-loop containing nucleotide triphosphate hydrolases"/>
    <property type="match status" value="1"/>
</dbReference>
<feature type="coiled-coil region" evidence="1">
    <location>
        <begin position="204"/>
        <end position="265"/>
    </location>
</feature>
<evidence type="ECO:0000313" key="2">
    <source>
        <dbReference type="EMBL" id="HAR51031.1"/>
    </source>
</evidence>
<gene>
    <name evidence="2" type="ORF">DCS45_04005</name>
</gene>
<dbReference type="InterPro" id="IPR027417">
    <property type="entry name" value="P-loop_NTPase"/>
</dbReference>
<sequence>MRINRLTYRGPERKPVIVEFGDGLNIVWGASNHGKSFMLQTIDFMLGKRDPLDMLGEGSGLDQCMLWLTFSDGSKLTLQRAVAGGAIETAIGHLDEIVSGANEYQKLNAKHDERKTNFSTFLLDRFGFRRAKLLKNERANKSSFSLRLLFRYAYINEDQIFSKASVAISEGRQPTAEDKSLLKFLVTGVDGSAVAEVPTGGELKAAKNAKLEVLQELLSETQSRIDGSWTDEELEKEMGAAETERDGAEALVREHQEAIDAARASLVSSSNQVRETEANAADLRAMVVRFNELRSTLVSDTARLAGLEEGGFLLRKFSVMNCPLCGADPEYHHHDHELGMLEAQQSAAEVEIKKINAELSELDAAIARANMEISEYENEIAKLRPTVETKRATFRELQGDDRGVRARFVEATETLRSLQREFDRRVQADRLEGRIEKLNETKVPGRPKAEDADPSLSTTEAHEIAKVVKRVLVAWGYPGVDTVIFDLKAHDLIIDGKERKQNGKGVRAILHSAFKVAILIYCHEQGRPHPGFLLLDTPLRAYREPEKTDTPEDREGDAELVKAGIADRFYAHLDELREIGQFIVVENNDPPSDLASTIKQIHYDGGHGLL</sequence>
<reference evidence="2 3" key="1">
    <citation type="journal article" date="2018" name="Nat. Biotechnol.">
        <title>A standardized bacterial taxonomy based on genome phylogeny substantially revises the tree of life.</title>
        <authorList>
            <person name="Parks D.H."/>
            <person name="Chuvochina M."/>
            <person name="Waite D.W."/>
            <person name="Rinke C."/>
            <person name="Skarshewski A."/>
            <person name="Chaumeil P.A."/>
            <person name="Hugenholtz P."/>
        </authorList>
    </citation>
    <scope>NUCLEOTIDE SEQUENCE [LARGE SCALE GENOMIC DNA]</scope>
    <source>
        <strain evidence="2">UBA9169</strain>
    </source>
</reference>
<dbReference type="Proteomes" id="UP000264719">
    <property type="component" value="Unassembled WGS sequence"/>
</dbReference>
<dbReference type="RefSeq" id="WP_339854458.1">
    <property type="nucleotide sequence ID" value="NZ_CAXAXR010000010.1"/>
</dbReference>
<accession>A0A348W919</accession>
<dbReference type="SUPFAM" id="SSF75712">
    <property type="entry name" value="Rad50 coiled-coil Zn hook"/>
    <property type="match status" value="1"/>
</dbReference>
<evidence type="ECO:0000313" key="3">
    <source>
        <dbReference type="Proteomes" id="UP000264719"/>
    </source>
</evidence>
<protein>
    <recommendedName>
        <fullName evidence="4">Rad50/SbcC-type AAA domain-containing protein</fullName>
    </recommendedName>
</protein>